<dbReference type="Proteomes" id="UP000233399">
    <property type="component" value="Unassembled WGS sequence"/>
</dbReference>
<organism evidence="1 2">
    <name type="scientific">Pseudomonas monteilii</name>
    <dbReference type="NCBI Taxonomy" id="76759"/>
    <lineage>
        <taxon>Bacteria</taxon>
        <taxon>Pseudomonadati</taxon>
        <taxon>Pseudomonadota</taxon>
        <taxon>Gammaproteobacteria</taxon>
        <taxon>Pseudomonadales</taxon>
        <taxon>Pseudomonadaceae</taxon>
        <taxon>Pseudomonas</taxon>
    </lineage>
</organism>
<dbReference type="EMBL" id="PJCG01000011">
    <property type="protein sequence ID" value="PKI24289.1"/>
    <property type="molecule type" value="Genomic_DNA"/>
</dbReference>
<evidence type="ECO:0000313" key="2">
    <source>
        <dbReference type="Proteomes" id="UP000233399"/>
    </source>
</evidence>
<accession>A0A2N1IU85</accession>
<dbReference type="AlphaFoldDB" id="A0A2N1IU85"/>
<protein>
    <submittedName>
        <fullName evidence="1">Uncharacterized protein</fullName>
    </submittedName>
</protein>
<gene>
    <name evidence="1" type="ORF">CXB65_08565</name>
</gene>
<comment type="caution">
    <text evidence="1">The sequence shown here is derived from an EMBL/GenBank/DDBJ whole genome shotgun (WGS) entry which is preliminary data.</text>
</comment>
<dbReference type="RefSeq" id="WP_021785889.1">
    <property type="nucleotide sequence ID" value="NZ_KK214984.1"/>
</dbReference>
<sequence>MNTTKIIEIYPKSATNTEWRLKGEFGTLTIPKEKNGSLSLKAITNPSGSPTKYRFEMNILFPGVEGGSQESLEQVRTEFIFASSINRIEHSVDQKLVTYDYYGDDNTLKVKSIYPCKVAYQLVYKNGDMVIFHGPTRYIEIVE</sequence>
<proteinExistence type="predicted"/>
<reference evidence="1 2" key="1">
    <citation type="submission" date="2017-12" db="EMBL/GenBank/DDBJ databases">
        <title>Isolation and characterization of an aerobic denitrifying Pseudomonas monteilii CY06 from aquaculture ponds.</title>
        <authorList>
            <person name="Ma Q."/>
            <person name="Cai Y."/>
            <person name="He Z."/>
        </authorList>
    </citation>
    <scope>NUCLEOTIDE SEQUENCE [LARGE SCALE GENOMIC DNA]</scope>
    <source>
        <strain evidence="1 2">CY06</strain>
    </source>
</reference>
<name>A0A2N1IU85_9PSED</name>
<evidence type="ECO:0000313" key="1">
    <source>
        <dbReference type="EMBL" id="PKI24289.1"/>
    </source>
</evidence>